<feature type="domain" description="C2H2-type" evidence="3">
    <location>
        <begin position="81"/>
        <end position="109"/>
    </location>
</feature>
<dbReference type="EMBL" id="JARQWQ010000011">
    <property type="protein sequence ID" value="KAK2568608.1"/>
    <property type="molecule type" value="Genomic_DNA"/>
</dbReference>
<dbReference type="Gene3D" id="1.10.720.30">
    <property type="entry name" value="SAP domain"/>
    <property type="match status" value="1"/>
</dbReference>
<gene>
    <name evidence="5" type="ORF">P5673_006547</name>
</gene>
<evidence type="ECO:0000256" key="1">
    <source>
        <dbReference type="PROSITE-ProRule" id="PRU00042"/>
    </source>
</evidence>
<dbReference type="InterPro" id="IPR003034">
    <property type="entry name" value="SAP_dom"/>
</dbReference>
<dbReference type="InterPro" id="IPR013087">
    <property type="entry name" value="Znf_C2H2_type"/>
</dbReference>
<dbReference type="PROSITE" id="PS50157">
    <property type="entry name" value="ZINC_FINGER_C2H2_2"/>
    <property type="match status" value="1"/>
</dbReference>
<evidence type="ECO:0000313" key="6">
    <source>
        <dbReference type="Proteomes" id="UP001249851"/>
    </source>
</evidence>
<keyword evidence="1" id="KW-0863">Zinc-finger</keyword>
<dbReference type="Pfam" id="PF02037">
    <property type="entry name" value="SAP"/>
    <property type="match status" value="1"/>
</dbReference>
<protein>
    <recommendedName>
        <fullName evidence="7">SAP domain-containing protein</fullName>
    </recommendedName>
</protein>
<feature type="domain" description="SAP" evidence="4">
    <location>
        <begin position="121"/>
        <end position="155"/>
    </location>
</feature>
<dbReference type="SUPFAM" id="SSF68906">
    <property type="entry name" value="SAP domain"/>
    <property type="match status" value="1"/>
</dbReference>
<keyword evidence="6" id="KW-1185">Reference proteome</keyword>
<evidence type="ECO:0000313" key="5">
    <source>
        <dbReference type="EMBL" id="KAK2568608.1"/>
    </source>
</evidence>
<sequence length="160" mass="17834">MRTNYVRAFYLPEHQPAPSAYVSHYDSRLPPHCKNSLQFCDCGRSLNDLAICTFCQEAEVVMKCAKVMALDKHVLATLKPLKCGTCQSRFPDTTSLESHVNSVHSSGIEEQRTTKSTEVHPQSMKVTDLKKELRTRGASISGDKALLIRRLEGVLALEAN</sequence>
<accession>A0AAD9VBP3</accession>
<dbReference type="InterPro" id="IPR036361">
    <property type="entry name" value="SAP_dom_sf"/>
</dbReference>
<keyword evidence="1" id="KW-0479">Metal-binding</keyword>
<name>A0AAD9VBP3_ACRCE</name>
<evidence type="ECO:0000259" key="4">
    <source>
        <dbReference type="PROSITE" id="PS50800"/>
    </source>
</evidence>
<dbReference type="GO" id="GO:0008270">
    <property type="term" value="F:zinc ion binding"/>
    <property type="evidence" value="ECO:0007669"/>
    <property type="project" value="UniProtKB-KW"/>
</dbReference>
<organism evidence="5 6">
    <name type="scientific">Acropora cervicornis</name>
    <name type="common">Staghorn coral</name>
    <dbReference type="NCBI Taxonomy" id="6130"/>
    <lineage>
        <taxon>Eukaryota</taxon>
        <taxon>Metazoa</taxon>
        <taxon>Cnidaria</taxon>
        <taxon>Anthozoa</taxon>
        <taxon>Hexacorallia</taxon>
        <taxon>Scleractinia</taxon>
        <taxon>Astrocoeniina</taxon>
        <taxon>Acroporidae</taxon>
        <taxon>Acropora</taxon>
    </lineage>
</organism>
<dbReference type="SMART" id="SM00513">
    <property type="entry name" value="SAP"/>
    <property type="match status" value="1"/>
</dbReference>
<keyword evidence="1" id="KW-0862">Zinc</keyword>
<dbReference type="AlphaFoldDB" id="A0AAD9VBP3"/>
<dbReference type="PROSITE" id="PS00028">
    <property type="entry name" value="ZINC_FINGER_C2H2_1"/>
    <property type="match status" value="1"/>
</dbReference>
<feature type="region of interest" description="Disordered" evidence="2">
    <location>
        <begin position="102"/>
        <end position="121"/>
    </location>
</feature>
<evidence type="ECO:0008006" key="7">
    <source>
        <dbReference type="Google" id="ProtNLM"/>
    </source>
</evidence>
<reference evidence="5" key="1">
    <citation type="journal article" date="2023" name="G3 (Bethesda)">
        <title>Whole genome assembly and annotation of the endangered Caribbean coral Acropora cervicornis.</title>
        <authorList>
            <person name="Selwyn J.D."/>
            <person name="Vollmer S.V."/>
        </authorList>
    </citation>
    <scope>NUCLEOTIDE SEQUENCE</scope>
    <source>
        <strain evidence="5">K2</strain>
    </source>
</reference>
<evidence type="ECO:0000256" key="2">
    <source>
        <dbReference type="SAM" id="MobiDB-lite"/>
    </source>
</evidence>
<dbReference type="PROSITE" id="PS50800">
    <property type="entry name" value="SAP"/>
    <property type="match status" value="1"/>
</dbReference>
<evidence type="ECO:0000259" key="3">
    <source>
        <dbReference type="PROSITE" id="PS50157"/>
    </source>
</evidence>
<proteinExistence type="predicted"/>
<feature type="compositionally biased region" description="Basic and acidic residues" evidence="2">
    <location>
        <begin position="107"/>
        <end position="118"/>
    </location>
</feature>
<reference evidence="5" key="2">
    <citation type="journal article" date="2023" name="Science">
        <title>Genomic signatures of disease resistance in endangered staghorn corals.</title>
        <authorList>
            <person name="Vollmer S.V."/>
            <person name="Selwyn J.D."/>
            <person name="Despard B.A."/>
            <person name="Roesel C.L."/>
        </authorList>
    </citation>
    <scope>NUCLEOTIDE SEQUENCE</scope>
    <source>
        <strain evidence="5">K2</strain>
    </source>
</reference>
<comment type="caution">
    <text evidence="5">The sequence shown here is derived from an EMBL/GenBank/DDBJ whole genome shotgun (WGS) entry which is preliminary data.</text>
</comment>
<dbReference type="Proteomes" id="UP001249851">
    <property type="component" value="Unassembled WGS sequence"/>
</dbReference>
<dbReference type="Gene3D" id="3.30.160.60">
    <property type="entry name" value="Classic Zinc Finger"/>
    <property type="match status" value="1"/>
</dbReference>